<keyword evidence="3" id="KW-0813">Transport</keyword>
<keyword evidence="5" id="KW-0997">Cell inner membrane</keyword>
<sequence>MPLVDLPAEHAMNWQILAQGLVVLGCLGIGSRMGGVAVGLWGGIGVLLLSTLFHLEPGGFPIAAMTIIFSVVTAAGAMQAAGGIDYLVGIAHRILRSRPQSVTYLAPFVSWIFTIGAGTGNVYYSLLPVIEETSYNNKVRPERPLALSPEASQLGITSSPVSAAMAVMLGLVAPLGFELSQILLIVLPSTVVSIAVAAFIQNRVGKELDRDPRFLKRLEAGEVQKPDYTPPDLEQMTTRAKCSVYVFLSGILLVVLFGFVDWLRPQIGTSDSSTKPMAMTQLIAIVMMVSGVVIMLIGKVNPGAIPSSNVFQSGMVSVLALMGIAWMANTFIGAHNELLSSVMLGQVEQRVWVLPVAYYATAALTTSQSTATLIVTPVAIAMGISPAMIVASWLAVIGIHFFPANGSQIATIQFDRSGTTRIGGLVLNHSFLLPNVIVATVSVLTAFLIAAACF</sequence>
<dbReference type="PIRSF" id="PIRSF004539">
    <property type="entry name" value="C4-dicrbxl_trns"/>
    <property type="match status" value="1"/>
</dbReference>
<dbReference type="PANTHER" id="PTHR36106">
    <property type="entry name" value="ANAEROBIC C4-DICARBOXYLATE TRANSPORTER DCUB"/>
    <property type="match status" value="1"/>
</dbReference>
<feature type="transmembrane region" description="Helical" evidence="9">
    <location>
        <begin position="280"/>
        <end position="298"/>
    </location>
</feature>
<dbReference type="NCBIfam" id="TIGR00770">
    <property type="entry name" value="Dcu"/>
    <property type="match status" value="1"/>
</dbReference>
<dbReference type="NCBIfam" id="NF006927">
    <property type="entry name" value="PRK09412.1"/>
    <property type="match status" value="1"/>
</dbReference>
<feature type="transmembrane region" description="Helical" evidence="9">
    <location>
        <begin position="378"/>
        <end position="402"/>
    </location>
</feature>
<evidence type="ECO:0000313" key="10">
    <source>
        <dbReference type="EMBL" id="QDV88828.1"/>
    </source>
</evidence>
<evidence type="ECO:0000256" key="3">
    <source>
        <dbReference type="ARBA" id="ARBA00022448"/>
    </source>
</evidence>
<feature type="transmembrane region" description="Helical" evidence="9">
    <location>
        <begin position="102"/>
        <end position="124"/>
    </location>
</feature>
<keyword evidence="4" id="KW-1003">Cell membrane</keyword>
<keyword evidence="7 9" id="KW-1133">Transmembrane helix</keyword>
<dbReference type="Pfam" id="PF03605">
    <property type="entry name" value="DcuA_DcuB"/>
    <property type="match status" value="1"/>
</dbReference>
<organism evidence="10 11">
    <name type="scientific">Stieleria magnilauensis</name>
    <dbReference type="NCBI Taxonomy" id="2527963"/>
    <lineage>
        <taxon>Bacteria</taxon>
        <taxon>Pseudomonadati</taxon>
        <taxon>Planctomycetota</taxon>
        <taxon>Planctomycetia</taxon>
        <taxon>Pirellulales</taxon>
        <taxon>Pirellulaceae</taxon>
        <taxon>Stieleria</taxon>
    </lineage>
</organism>
<feature type="transmembrane region" description="Helical" evidence="9">
    <location>
        <begin position="431"/>
        <end position="453"/>
    </location>
</feature>
<feature type="transmembrane region" description="Helical" evidence="9">
    <location>
        <begin position="179"/>
        <end position="200"/>
    </location>
</feature>
<feature type="transmembrane region" description="Helical" evidence="9">
    <location>
        <begin position="61"/>
        <end position="81"/>
    </location>
</feature>
<proteinExistence type="inferred from homology"/>
<feature type="transmembrane region" description="Helical" evidence="9">
    <location>
        <begin position="242"/>
        <end position="260"/>
    </location>
</feature>
<feature type="transmembrane region" description="Helical" evidence="9">
    <location>
        <begin position="310"/>
        <end position="329"/>
    </location>
</feature>
<dbReference type="InterPro" id="IPR004668">
    <property type="entry name" value="Anaer_Dcu_memb_transpt"/>
</dbReference>
<dbReference type="NCBIfam" id="NF009136">
    <property type="entry name" value="PRK12489.1"/>
    <property type="match status" value="1"/>
</dbReference>
<evidence type="ECO:0000256" key="5">
    <source>
        <dbReference type="ARBA" id="ARBA00022519"/>
    </source>
</evidence>
<name>A0ABX5Y3G1_9BACT</name>
<keyword evidence="8 9" id="KW-0472">Membrane</keyword>
<protein>
    <submittedName>
        <fullName evidence="10">Anaerobic C4-dicarboxylate transporter DcuB</fullName>
    </submittedName>
</protein>
<keyword evidence="11" id="KW-1185">Reference proteome</keyword>
<evidence type="ECO:0000256" key="1">
    <source>
        <dbReference type="ARBA" id="ARBA00004429"/>
    </source>
</evidence>
<dbReference type="EMBL" id="CP036432">
    <property type="protein sequence ID" value="QDV88828.1"/>
    <property type="molecule type" value="Genomic_DNA"/>
</dbReference>
<comment type="similarity">
    <text evidence="2">Belongs to the DcuA/DcuB transporter (TC 2.A.13.1) family.</text>
</comment>
<evidence type="ECO:0000256" key="8">
    <source>
        <dbReference type="ARBA" id="ARBA00023136"/>
    </source>
</evidence>
<gene>
    <name evidence="10" type="primary">dcuB</name>
    <name evidence="10" type="ORF">TBK1r_78630</name>
</gene>
<evidence type="ECO:0000256" key="6">
    <source>
        <dbReference type="ARBA" id="ARBA00022692"/>
    </source>
</evidence>
<dbReference type="Proteomes" id="UP000318081">
    <property type="component" value="Chromosome"/>
</dbReference>
<evidence type="ECO:0000256" key="9">
    <source>
        <dbReference type="SAM" id="Phobius"/>
    </source>
</evidence>
<evidence type="ECO:0000256" key="7">
    <source>
        <dbReference type="ARBA" id="ARBA00022989"/>
    </source>
</evidence>
<reference evidence="10 11" key="1">
    <citation type="submission" date="2019-02" db="EMBL/GenBank/DDBJ databases">
        <title>Deep-cultivation of Planctomycetes and their phenomic and genomic characterization uncovers novel biology.</title>
        <authorList>
            <person name="Wiegand S."/>
            <person name="Jogler M."/>
            <person name="Boedeker C."/>
            <person name="Pinto D."/>
            <person name="Vollmers J."/>
            <person name="Rivas-Marin E."/>
            <person name="Kohn T."/>
            <person name="Peeters S.H."/>
            <person name="Heuer A."/>
            <person name="Rast P."/>
            <person name="Oberbeckmann S."/>
            <person name="Bunk B."/>
            <person name="Jeske O."/>
            <person name="Meyerdierks A."/>
            <person name="Storesund J.E."/>
            <person name="Kallscheuer N."/>
            <person name="Luecker S."/>
            <person name="Lage O.M."/>
            <person name="Pohl T."/>
            <person name="Merkel B.J."/>
            <person name="Hornburger P."/>
            <person name="Mueller R.-W."/>
            <person name="Bruemmer F."/>
            <person name="Labrenz M."/>
            <person name="Spormann A.M."/>
            <person name="Op den Camp H."/>
            <person name="Overmann J."/>
            <person name="Amann R."/>
            <person name="Jetten M.S.M."/>
            <person name="Mascher T."/>
            <person name="Medema M.H."/>
            <person name="Devos D.P."/>
            <person name="Kaster A.-K."/>
            <person name="Ovreas L."/>
            <person name="Rohde M."/>
            <person name="Galperin M.Y."/>
            <person name="Jogler C."/>
        </authorList>
    </citation>
    <scope>NUCLEOTIDE SEQUENCE [LARGE SCALE GENOMIC DNA]</scope>
    <source>
        <strain evidence="10 11">TBK1r</strain>
    </source>
</reference>
<keyword evidence="6 9" id="KW-0812">Transmembrane</keyword>
<accession>A0ABX5Y3G1</accession>
<evidence type="ECO:0000256" key="4">
    <source>
        <dbReference type="ARBA" id="ARBA00022475"/>
    </source>
</evidence>
<comment type="subcellular location">
    <subcellularLocation>
        <location evidence="1">Cell inner membrane</location>
        <topology evidence="1">Multi-pass membrane protein</topology>
    </subcellularLocation>
</comment>
<evidence type="ECO:0000313" key="11">
    <source>
        <dbReference type="Proteomes" id="UP000318081"/>
    </source>
</evidence>
<evidence type="ECO:0000256" key="2">
    <source>
        <dbReference type="ARBA" id="ARBA00006413"/>
    </source>
</evidence>
<dbReference type="PANTHER" id="PTHR36106:SF3">
    <property type="entry name" value="ANAEROBIC C4-DICARBOXYLATE TRANSPORTER DCUB"/>
    <property type="match status" value="1"/>
</dbReference>